<dbReference type="EMBL" id="JAERSF010000006">
    <property type="protein sequence ID" value="MBL0739549.1"/>
    <property type="molecule type" value="Genomic_DNA"/>
</dbReference>
<dbReference type="RefSeq" id="WP_202006523.1">
    <property type="nucleotide sequence ID" value="NZ_JAERSF010000006.1"/>
</dbReference>
<organism evidence="1 2">
    <name type="scientific">Flavobacterium tagetis</name>
    <dbReference type="NCBI Taxonomy" id="2801336"/>
    <lineage>
        <taxon>Bacteria</taxon>
        <taxon>Pseudomonadati</taxon>
        <taxon>Bacteroidota</taxon>
        <taxon>Flavobacteriia</taxon>
        <taxon>Flavobacteriales</taxon>
        <taxon>Flavobacteriaceae</taxon>
        <taxon>Flavobacterium</taxon>
    </lineage>
</organism>
<keyword evidence="2" id="KW-1185">Reference proteome</keyword>
<comment type="caution">
    <text evidence="1">The sequence shown here is derived from an EMBL/GenBank/DDBJ whole genome shotgun (WGS) entry which is preliminary data.</text>
</comment>
<evidence type="ECO:0000313" key="1">
    <source>
        <dbReference type="EMBL" id="MBL0739549.1"/>
    </source>
</evidence>
<evidence type="ECO:0000313" key="2">
    <source>
        <dbReference type="Proteomes" id="UP000603728"/>
    </source>
</evidence>
<dbReference type="Proteomes" id="UP000603728">
    <property type="component" value="Unassembled WGS sequence"/>
</dbReference>
<name>A0ABS1KJN7_9FLAO</name>
<proteinExistence type="predicted"/>
<accession>A0ABS1KJN7</accession>
<reference evidence="1 2" key="1">
    <citation type="submission" date="2021-01" db="EMBL/GenBank/DDBJ databases">
        <title>Genome seq and assembly of Flavobacterium sp. GN10.</title>
        <authorList>
            <person name="Chhetri G."/>
        </authorList>
    </citation>
    <scope>NUCLEOTIDE SEQUENCE [LARGE SCALE GENOMIC DNA]</scope>
    <source>
        <strain evidence="1 2">GN10</strain>
    </source>
</reference>
<protein>
    <submittedName>
        <fullName evidence="1">Uncharacterized protein</fullName>
    </submittedName>
</protein>
<gene>
    <name evidence="1" type="ORF">JI750_21840</name>
</gene>
<sequence>MKKSDENTEQLAVSKKREHKHKVVLKIGNWRKQFDFNYIKTIIAIALNHCCKSHELIINGYLITDQNLYLIVKTNEKTIDAIVKKVELQIILLLKINPKELKESKYEISFITDDENIIYAPHKSLFKIYPIQDEYLIKLITGKKVTLPYYDRNLEDLKLMIHNHPFCSAIDYLGAIGPVHVTLLEN</sequence>